<evidence type="ECO:0000313" key="3">
    <source>
        <dbReference type="EMBL" id="MCH6472109.1"/>
    </source>
</evidence>
<reference evidence="3 4" key="1">
    <citation type="submission" date="2022-03" db="EMBL/GenBank/DDBJ databases">
        <title>Sinomonas sp. isolated from a soil.</title>
        <authorList>
            <person name="Han J."/>
            <person name="Kim D.-U."/>
        </authorList>
    </citation>
    <scope>NUCLEOTIDE SEQUENCE [LARGE SCALE GENOMIC DNA]</scope>
    <source>
        <strain evidence="3 4">5-5</strain>
    </source>
</reference>
<dbReference type="Gene3D" id="2.120.10.30">
    <property type="entry name" value="TolB, C-terminal domain"/>
    <property type="match status" value="1"/>
</dbReference>
<dbReference type="Pfam" id="PF08450">
    <property type="entry name" value="SGL"/>
    <property type="match status" value="1"/>
</dbReference>
<evidence type="ECO:0000259" key="2">
    <source>
        <dbReference type="Pfam" id="PF08450"/>
    </source>
</evidence>
<comment type="similarity">
    <text evidence="1">Belongs to the SMP-30/CGR1 family.</text>
</comment>
<dbReference type="InterPro" id="IPR011042">
    <property type="entry name" value="6-blade_b-propeller_TolB-like"/>
</dbReference>
<dbReference type="EMBL" id="JAKZBV010000001">
    <property type="protein sequence ID" value="MCH6472109.1"/>
    <property type="molecule type" value="Genomic_DNA"/>
</dbReference>
<accession>A0ABS9U5Z5</accession>
<gene>
    <name evidence="3" type="ORF">L0M17_19440</name>
</gene>
<feature type="domain" description="SMP-30/Gluconolactonase/LRE-like region" evidence="2">
    <location>
        <begin position="14"/>
        <end position="249"/>
    </location>
</feature>
<name>A0ABS9U5Z5_9MICC</name>
<dbReference type="SUPFAM" id="SSF63829">
    <property type="entry name" value="Calcium-dependent phosphotriesterase"/>
    <property type="match status" value="1"/>
</dbReference>
<dbReference type="PRINTS" id="PR01790">
    <property type="entry name" value="SMP30FAMILY"/>
</dbReference>
<keyword evidence="4" id="KW-1185">Reference proteome</keyword>
<organism evidence="3 4">
    <name type="scientific">Sinomonas terrae</name>
    <dbReference type="NCBI Taxonomy" id="2908838"/>
    <lineage>
        <taxon>Bacteria</taxon>
        <taxon>Bacillati</taxon>
        <taxon>Actinomycetota</taxon>
        <taxon>Actinomycetes</taxon>
        <taxon>Micrococcales</taxon>
        <taxon>Micrococcaceae</taxon>
        <taxon>Sinomonas</taxon>
    </lineage>
</organism>
<dbReference type="InterPro" id="IPR013658">
    <property type="entry name" value="SGL"/>
</dbReference>
<evidence type="ECO:0000256" key="1">
    <source>
        <dbReference type="ARBA" id="ARBA00008853"/>
    </source>
</evidence>
<comment type="caution">
    <text evidence="3">The sequence shown here is derived from an EMBL/GenBank/DDBJ whole genome shotgun (WGS) entry which is preliminary data.</text>
</comment>
<proteinExistence type="inferred from homology"/>
<evidence type="ECO:0000313" key="4">
    <source>
        <dbReference type="Proteomes" id="UP001202922"/>
    </source>
</evidence>
<sequence>MKVEQLTPPLVVHGEGPAWSPRWSGIRWLDMLEGDVLELMPSGSVRRRHVGPVASLIAPRRGGGTMLATGTEVLVSDSDDLDAALDPIASLVDSPACRLNEGGCAPDGSLYIGSMAFDGASGRGSLWRIGADHTPVTAIDPVTVSNGIAWSPDGSTAYYADTPTDRVDMFSWTPDDGLSDRRPFASVGGPDGLCVDAEGGVWVARYGAGAVHRYAPDGALTAIIRVPAPFTTSVAFVGPDLRQLVVTTSRLEPQAGELGGALFAVDPGVAGVALTEFAG</sequence>
<dbReference type="PANTHER" id="PTHR10907:SF47">
    <property type="entry name" value="REGUCALCIN"/>
    <property type="match status" value="1"/>
</dbReference>
<dbReference type="Proteomes" id="UP001202922">
    <property type="component" value="Unassembled WGS sequence"/>
</dbReference>
<dbReference type="InterPro" id="IPR005511">
    <property type="entry name" value="SMP-30"/>
</dbReference>
<protein>
    <submittedName>
        <fullName evidence="3">SMP-30/gluconolactonase/LRE family protein</fullName>
    </submittedName>
</protein>
<dbReference type="PANTHER" id="PTHR10907">
    <property type="entry name" value="REGUCALCIN"/>
    <property type="match status" value="1"/>
</dbReference>
<dbReference type="RefSeq" id="WP_241056018.1">
    <property type="nucleotide sequence ID" value="NZ_JAKZBV010000001.1"/>
</dbReference>